<dbReference type="GeneID" id="20826224"/>
<keyword evidence="2" id="KW-1185">Reference proteome</keyword>
<name>F8MXW9_NEUT8</name>
<protein>
    <submittedName>
        <fullName evidence="1">Uncharacterized protein</fullName>
    </submittedName>
</protein>
<dbReference type="VEuPathDB" id="FungiDB:NEUTE1DRAFT_141250"/>
<dbReference type="HOGENOM" id="CLU_2073810_0_0_1"/>
<dbReference type="AlphaFoldDB" id="F8MXW9"/>
<organism evidence="1 2">
    <name type="scientific">Neurospora tetrasperma (strain FGSC 2508 / ATCC MYA-4615 / P0657)</name>
    <dbReference type="NCBI Taxonomy" id="510951"/>
    <lineage>
        <taxon>Eukaryota</taxon>
        <taxon>Fungi</taxon>
        <taxon>Dikarya</taxon>
        <taxon>Ascomycota</taxon>
        <taxon>Pezizomycotina</taxon>
        <taxon>Sordariomycetes</taxon>
        <taxon>Sordariomycetidae</taxon>
        <taxon>Sordariales</taxon>
        <taxon>Sordariaceae</taxon>
        <taxon>Neurospora</taxon>
    </lineage>
</organism>
<dbReference type="EMBL" id="GL891333">
    <property type="protein sequence ID" value="EGO53854.1"/>
    <property type="molecule type" value="Genomic_DNA"/>
</dbReference>
<sequence>MPNILENRMALQFRIFSLIRSGADVLGGQFICHHQHGHVLIRFSRIDQPTLSYHIEHPPPHETGSLEIMFTEELGHLLGGNVDHGLGCRCSRGTYRGSVAGAEFGRSGQRQLRKPCQP</sequence>
<gene>
    <name evidence="1" type="ORF">NEUTE1DRAFT_141250</name>
</gene>
<dbReference type="KEGG" id="nte:NEUTE1DRAFT141250"/>
<evidence type="ECO:0000313" key="2">
    <source>
        <dbReference type="Proteomes" id="UP000008065"/>
    </source>
</evidence>
<proteinExistence type="predicted"/>
<dbReference type="Proteomes" id="UP000008065">
    <property type="component" value="Unassembled WGS sequence"/>
</dbReference>
<reference evidence="2" key="1">
    <citation type="journal article" date="2011" name="Genetics">
        <title>Massive changes in genome architecture accompany the transition to self-fertility in the filamentous fungus Neurospora tetrasperma.</title>
        <authorList>
            <person name="Ellison C.E."/>
            <person name="Stajich J.E."/>
            <person name="Jacobson D.J."/>
            <person name="Natvig D.O."/>
            <person name="Lapidus A."/>
            <person name="Foster B."/>
            <person name="Aerts A."/>
            <person name="Riley R."/>
            <person name="Lindquist E.A."/>
            <person name="Grigoriev I.V."/>
            <person name="Taylor J.W."/>
        </authorList>
    </citation>
    <scope>NUCLEOTIDE SEQUENCE [LARGE SCALE GENOMIC DNA]</scope>
    <source>
        <strain evidence="2">FGSC 2508 / P0657</strain>
    </source>
</reference>
<accession>F8MXW9</accession>
<evidence type="ECO:0000313" key="1">
    <source>
        <dbReference type="EMBL" id="EGO53854.1"/>
    </source>
</evidence>
<dbReference type="RefSeq" id="XP_009854871.1">
    <property type="nucleotide sequence ID" value="XM_009856569.1"/>
</dbReference>